<comment type="caution">
    <text evidence="1">The sequence shown here is derived from an EMBL/GenBank/DDBJ whole genome shotgun (WGS) entry which is preliminary data.</text>
</comment>
<accession>A0A2T1FZ27</accession>
<proteinExistence type="predicted"/>
<dbReference type="EMBL" id="PVWO01000406">
    <property type="protein sequence ID" value="PSB50253.1"/>
    <property type="molecule type" value="Genomic_DNA"/>
</dbReference>
<evidence type="ECO:0000313" key="1">
    <source>
        <dbReference type="EMBL" id="PSB50253.1"/>
    </source>
</evidence>
<gene>
    <name evidence="1" type="ORF">C7B77_22975</name>
</gene>
<keyword evidence="2" id="KW-1185">Reference proteome</keyword>
<dbReference type="Proteomes" id="UP000238937">
    <property type="component" value="Unassembled WGS sequence"/>
</dbReference>
<dbReference type="RefSeq" id="WP_106310399.1">
    <property type="nucleotide sequence ID" value="NZ_PVWO01000406.1"/>
</dbReference>
<reference evidence="1 2" key="1">
    <citation type="submission" date="2018-03" db="EMBL/GenBank/DDBJ databases">
        <title>The ancient ancestry and fast evolution of plastids.</title>
        <authorList>
            <person name="Moore K.R."/>
            <person name="Magnabosco C."/>
            <person name="Momper L."/>
            <person name="Gold D.A."/>
            <person name="Bosak T."/>
            <person name="Fournier G.P."/>
        </authorList>
    </citation>
    <scope>NUCLEOTIDE SEQUENCE [LARGE SCALE GENOMIC DNA]</scope>
    <source>
        <strain evidence="1 2">CCALA 037</strain>
    </source>
</reference>
<dbReference type="OrthoDB" id="9796209at2"/>
<dbReference type="AlphaFoldDB" id="A0A2T1FZ27"/>
<sequence>MKPTLTIEDLCAEAAKFAEIESLYDEPVLYGVTDGKAVGTYLEHKFIAYLAQNYSSQQGNSASGIDLPDLEVDIKVTSVKQPQSSCPFRSATQKVFGLGYHLLIFVYDKYDDSANRTGRLNMQHTIFVDRSKTADFQTTKGIIDILNREGNHDDIIAFIMERNLPVDEIGANQLAERIIDSPPNQGYLTISNALQWRLQYSRVIQQAGSISGIFRIR</sequence>
<keyword evidence="1" id="KW-0378">Hydrolase</keyword>
<evidence type="ECO:0000313" key="2">
    <source>
        <dbReference type="Proteomes" id="UP000238937"/>
    </source>
</evidence>
<keyword evidence="1" id="KW-0540">Nuclease</keyword>
<organism evidence="1 2">
    <name type="scientific">Chamaesiphon polymorphus CCALA 037</name>
    <dbReference type="NCBI Taxonomy" id="2107692"/>
    <lineage>
        <taxon>Bacteria</taxon>
        <taxon>Bacillati</taxon>
        <taxon>Cyanobacteriota</taxon>
        <taxon>Cyanophyceae</taxon>
        <taxon>Gomontiellales</taxon>
        <taxon>Chamaesiphonaceae</taxon>
        <taxon>Chamaesiphon</taxon>
    </lineage>
</organism>
<dbReference type="GO" id="GO:0004519">
    <property type="term" value="F:endonuclease activity"/>
    <property type="evidence" value="ECO:0007669"/>
    <property type="project" value="UniProtKB-KW"/>
</dbReference>
<protein>
    <submittedName>
        <fullName evidence="1">Restriction endonuclease</fullName>
    </submittedName>
</protein>
<name>A0A2T1FZ27_9CYAN</name>
<keyword evidence="1" id="KW-0255">Endonuclease</keyword>